<dbReference type="AlphaFoldDB" id="A0AAW8TNR0"/>
<dbReference type="CDD" id="cd00038">
    <property type="entry name" value="CAP_ED"/>
    <property type="match status" value="1"/>
</dbReference>
<dbReference type="GO" id="GO:0003677">
    <property type="term" value="F:DNA binding"/>
    <property type="evidence" value="ECO:0007669"/>
    <property type="project" value="UniProtKB-KW"/>
</dbReference>
<dbReference type="InterPro" id="IPR000595">
    <property type="entry name" value="cNMP-bd_dom"/>
</dbReference>
<dbReference type="SMART" id="SM00100">
    <property type="entry name" value="cNMP"/>
    <property type="match status" value="1"/>
</dbReference>
<comment type="caution">
    <text evidence="5">The sequence shown here is derived from an EMBL/GenBank/DDBJ whole genome shotgun (WGS) entry which is preliminary data.</text>
</comment>
<gene>
    <name evidence="5" type="ORF">P7D36_12390</name>
</gene>
<dbReference type="Gene3D" id="2.60.120.10">
    <property type="entry name" value="Jelly Rolls"/>
    <property type="match status" value="1"/>
</dbReference>
<evidence type="ECO:0000256" key="3">
    <source>
        <dbReference type="ARBA" id="ARBA00023163"/>
    </source>
</evidence>
<accession>A0AAW8TNR0</accession>
<dbReference type="Proteomes" id="UP001245561">
    <property type="component" value="Unassembled WGS sequence"/>
</dbReference>
<dbReference type="SUPFAM" id="SSF51206">
    <property type="entry name" value="cAMP-binding domain-like"/>
    <property type="match status" value="1"/>
</dbReference>
<dbReference type="InterPro" id="IPR012318">
    <property type="entry name" value="HTH_CRP"/>
</dbReference>
<evidence type="ECO:0000259" key="4">
    <source>
        <dbReference type="PROSITE" id="PS50042"/>
    </source>
</evidence>
<evidence type="ECO:0000256" key="1">
    <source>
        <dbReference type="ARBA" id="ARBA00023015"/>
    </source>
</evidence>
<feature type="domain" description="Cyclic nucleotide-binding" evidence="4">
    <location>
        <begin position="35"/>
        <end position="117"/>
    </location>
</feature>
<reference evidence="5" key="1">
    <citation type="submission" date="2023-03" db="EMBL/GenBank/DDBJ databases">
        <authorList>
            <person name="Shen W."/>
            <person name="Cai J."/>
        </authorList>
    </citation>
    <scope>NUCLEOTIDE SEQUENCE</scope>
    <source>
        <strain evidence="5">P55-2</strain>
    </source>
</reference>
<dbReference type="InterPro" id="IPR014710">
    <property type="entry name" value="RmlC-like_jellyroll"/>
</dbReference>
<protein>
    <submittedName>
        <fullName evidence="5">Cyclic nucleotide-binding domain-containing protein</fullName>
    </submittedName>
</protein>
<dbReference type="Pfam" id="PF13545">
    <property type="entry name" value="HTH_Crp_2"/>
    <property type="match status" value="1"/>
</dbReference>
<dbReference type="RefSeq" id="WP_311800805.1">
    <property type="nucleotide sequence ID" value="NZ_JARPYS010000024.1"/>
</dbReference>
<keyword evidence="2" id="KW-0238">DNA-binding</keyword>
<evidence type="ECO:0000313" key="5">
    <source>
        <dbReference type="EMBL" id="MDT2638282.1"/>
    </source>
</evidence>
<dbReference type="EMBL" id="JARPYT010000023">
    <property type="protein sequence ID" value="MDT2638282.1"/>
    <property type="molecule type" value="Genomic_DNA"/>
</dbReference>
<dbReference type="GO" id="GO:0006355">
    <property type="term" value="P:regulation of DNA-templated transcription"/>
    <property type="evidence" value="ECO:0007669"/>
    <property type="project" value="InterPro"/>
</dbReference>
<dbReference type="InterPro" id="IPR018490">
    <property type="entry name" value="cNMP-bd_dom_sf"/>
</dbReference>
<keyword evidence="1" id="KW-0805">Transcription regulation</keyword>
<evidence type="ECO:0000256" key="2">
    <source>
        <dbReference type="ARBA" id="ARBA00023125"/>
    </source>
</evidence>
<dbReference type="SUPFAM" id="SSF46785">
    <property type="entry name" value="Winged helix' DNA-binding domain"/>
    <property type="match status" value="1"/>
</dbReference>
<organism evidence="5 6">
    <name type="scientific">Enterococcus dongliensis</name>
    <dbReference type="NCBI Taxonomy" id="2559925"/>
    <lineage>
        <taxon>Bacteria</taxon>
        <taxon>Bacillati</taxon>
        <taxon>Bacillota</taxon>
        <taxon>Bacilli</taxon>
        <taxon>Lactobacillales</taxon>
        <taxon>Enterococcaceae</taxon>
        <taxon>Enterococcus</taxon>
    </lineage>
</organism>
<keyword evidence="3" id="KW-0804">Transcription</keyword>
<dbReference type="PROSITE" id="PS50042">
    <property type="entry name" value="CNMP_BINDING_3"/>
    <property type="match status" value="1"/>
</dbReference>
<proteinExistence type="predicted"/>
<dbReference type="InterPro" id="IPR036390">
    <property type="entry name" value="WH_DNA-bd_sf"/>
</dbReference>
<name>A0AAW8TNR0_9ENTE</name>
<sequence>MDKENYNKTHESLVKQVPYPFLTEQLIRQSFLTTYSRNEKIVSQAGQLTYLFIILEGKARIIQQEPNGKSLILQFLEVGDFIGELTVVHAENTPKDVIAIGPVRCLAIPLSIVENLLQDADFSLFLAQYIGKKLLMRMEHFSHAQTFELKYRLAALLLEVSVNDQYTENNTQIADYLGISYRHLTYTFKYLRENGYIKKNHAGYLINPPKLRQLIQQGYQL</sequence>
<dbReference type="Pfam" id="PF00027">
    <property type="entry name" value="cNMP_binding"/>
    <property type="match status" value="1"/>
</dbReference>
<evidence type="ECO:0000313" key="6">
    <source>
        <dbReference type="Proteomes" id="UP001245561"/>
    </source>
</evidence>